<dbReference type="InterPro" id="IPR014284">
    <property type="entry name" value="RNA_pol_sigma-70_dom"/>
</dbReference>
<dbReference type="GO" id="GO:0006352">
    <property type="term" value="P:DNA-templated transcription initiation"/>
    <property type="evidence" value="ECO:0007669"/>
    <property type="project" value="InterPro"/>
</dbReference>
<sequence>MKVVAENTSESLVAGHLERIARRDLSVFPQFYEATSGKLYAIILGIVKNREAAEDVLQELYIKVLNRAEGFDRERGKAIPWLMMMARHTAIDRVRARGRRDNLDGEKYLIAIEEDEDDLLDDAVATQVEGERAMEEVGQYDSACTQCIRAAFYEGLTYSEIAKRENLPLGTVKSRIRRGIRHLKSKMQS</sequence>
<evidence type="ECO:0000256" key="1">
    <source>
        <dbReference type="ARBA" id="ARBA00010641"/>
    </source>
</evidence>
<dbReference type="AlphaFoldDB" id="A0A418NWC6"/>
<name>A0A418NWC6_9SPHN</name>
<dbReference type="InterPro" id="IPR039425">
    <property type="entry name" value="RNA_pol_sigma-70-like"/>
</dbReference>
<comment type="caution">
    <text evidence="8">The sequence shown here is derived from an EMBL/GenBank/DDBJ whole genome shotgun (WGS) entry which is preliminary data.</text>
</comment>
<dbReference type="CDD" id="cd06171">
    <property type="entry name" value="Sigma70_r4"/>
    <property type="match status" value="1"/>
</dbReference>
<dbReference type="PANTHER" id="PTHR43133:SF62">
    <property type="entry name" value="RNA POLYMERASE SIGMA FACTOR SIGZ"/>
    <property type="match status" value="1"/>
</dbReference>
<feature type="domain" description="RNA polymerase sigma-70 region 4" evidence="7">
    <location>
        <begin position="146"/>
        <end position="184"/>
    </location>
</feature>
<dbReference type="EMBL" id="QXFL01000001">
    <property type="protein sequence ID" value="RIV88916.1"/>
    <property type="molecule type" value="Genomic_DNA"/>
</dbReference>
<dbReference type="Gene3D" id="1.10.10.10">
    <property type="entry name" value="Winged helix-like DNA-binding domain superfamily/Winged helix DNA-binding domain"/>
    <property type="match status" value="1"/>
</dbReference>
<organism evidence="8 9">
    <name type="scientific">Aurantiacibacter zhengii</name>
    <dbReference type="NCBI Taxonomy" id="2307003"/>
    <lineage>
        <taxon>Bacteria</taxon>
        <taxon>Pseudomonadati</taxon>
        <taxon>Pseudomonadota</taxon>
        <taxon>Alphaproteobacteria</taxon>
        <taxon>Sphingomonadales</taxon>
        <taxon>Erythrobacteraceae</taxon>
        <taxon>Aurantiacibacter</taxon>
    </lineage>
</organism>
<dbReference type="Pfam" id="PF04545">
    <property type="entry name" value="Sigma70_r4"/>
    <property type="match status" value="1"/>
</dbReference>
<dbReference type="Gene3D" id="1.10.1740.10">
    <property type="match status" value="1"/>
</dbReference>
<dbReference type="GO" id="GO:0016987">
    <property type="term" value="F:sigma factor activity"/>
    <property type="evidence" value="ECO:0007669"/>
    <property type="project" value="UniProtKB-KW"/>
</dbReference>
<dbReference type="InterPro" id="IPR007630">
    <property type="entry name" value="RNA_pol_sigma70_r4"/>
</dbReference>
<keyword evidence="9" id="KW-1185">Reference proteome</keyword>
<dbReference type="InterPro" id="IPR036388">
    <property type="entry name" value="WH-like_DNA-bd_sf"/>
</dbReference>
<keyword evidence="3" id="KW-0731">Sigma factor</keyword>
<dbReference type="Pfam" id="PF04542">
    <property type="entry name" value="Sigma70_r2"/>
    <property type="match status" value="1"/>
</dbReference>
<dbReference type="SUPFAM" id="SSF88946">
    <property type="entry name" value="Sigma2 domain of RNA polymerase sigma factors"/>
    <property type="match status" value="1"/>
</dbReference>
<dbReference type="GO" id="GO:0003677">
    <property type="term" value="F:DNA binding"/>
    <property type="evidence" value="ECO:0007669"/>
    <property type="project" value="UniProtKB-KW"/>
</dbReference>
<keyword evidence="4" id="KW-0238">DNA-binding</keyword>
<evidence type="ECO:0000259" key="7">
    <source>
        <dbReference type="Pfam" id="PF04545"/>
    </source>
</evidence>
<dbReference type="SUPFAM" id="SSF88659">
    <property type="entry name" value="Sigma3 and sigma4 domains of RNA polymerase sigma factors"/>
    <property type="match status" value="1"/>
</dbReference>
<reference evidence="8 9" key="1">
    <citation type="submission" date="2018-08" db="EMBL/GenBank/DDBJ databases">
        <title>Erythrobacter zhengii sp.nov., a bacterium isolated from deep-sea sediment.</title>
        <authorList>
            <person name="Fang C."/>
            <person name="Wu Y.-H."/>
            <person name="Sun C."/>
            <person name="Wang H."/>
            <person name="Cheng H."/>
            <person name="Meng F.-X."/>
            <person name="Wang C.-S."/>
            <person name="Xu X.-W."/>
        </authorList>
    </citation>
    <scope>NUCLEOTIDE SEQUENCE [LARGE SCALE GENOMIC DNA]</scope>
    <source>
        <strain evidence="8 9">V18</strain>
    </source>
</reference>
<evidence type="ECO:0000259" key="6">
    <source>
        <dbReference type="Pfam" id="PF04542"/>
    </source>
</evidence>
<evidence type="ECO:0000256" key="4">
    <source>
        <dbReference type="ARBA" id="ARBA00023125"/>
    </source>
</evidence>
<dbReference type="InterPro" id="IPR013324">
    <property type="entry name" value="RNA_pol_sigma_r3/r4-like"/>
</dbReference>
<evidence type="ECO:0000256" key="5">
    <source>
        <dbReference type="ARBA" id="ARBA00023163"/>
    </source>
</evidence>
<dbReference type="InterPro" id="IPR007627">
    <property type="entry name" value="RNA_pol_sigma70_r2"/>
</dbReference>
<proteinExistence type="inferred from homology"/>
<gene>
    <name evidence="8" type="ORF">D2V07_01160</name>
</gene>
<comment type="similarity">
    <text evidence="1">Belongs to the sigma-70 factor family. ECF subfamily.</text>
</comment>
<dbReference type="NCBIfam" id="TIGR02937">
    <property type="entry name" value="sigma70-ECF"/>
    <property type="match status" value="1"/>
</dbReference>
<evidence type="ECO:0000256" key="2">
    <source>
        <dbReference type="ARBA" id="ARBA00023015"/>
    </source>
</evidence>
<dbReference type="Proteomes" id="UP000286576">
    <property type="component" value="Unassembled WGS sequence"/>
</dbReference>
<protein>
    <submittedName>
        <fullName evidence="8">Sigma-70 family RNA polymerase sigma factor</fullName>
    </submittedName>
</protein>
<accession>A0A418NWC6</accession>
<evidence type="ECO:0000313" key="8">
    <source>
        <dbReference type="EMBL" id="RIV88916.1"/>
    </source>
</evidence>
<keyword evidence="2" id="KW-0805">Transcription regulation</keyword>
<keyword evidence="5" id="KW-0804">Transcription</keyword>
<dbReference type="PANTHER" id="PTHR43133">
    <property type="entry name" value="RNA POLYMERASE ECF-TYPE SIGMA FACTO"/>
    <property type="match status" value="1"/>
</dbReference>
<dbReference type="InterPro" id="IPR013325">
    <property type="entry name" value="RNA_pol_sigma_r2"/>
</dbReference>
<feature type="domain" description="RNA polymerase sigma-70 region 2" evidence="6">
    <location>
        <begin position="32"/>
        <end position="100"/>
    </location>
</feature>
<evidence type="ECO:0000313" key="9">
    <source>
        <dbReference type="Proteomes" id="UP000286576"/>
    </source>
</evidence>
<evidence type="ECO:0000256" key="3">
    <source>
        <dbReference type="ARBA" id="ARBA00023082"/>
    </source>
</evidence>